<dbReference type="PANTHER" id="PTHR31739">
    <property type="entry name" value="ENT-COPALYL DIPHOSPHATE SYNTHASE, CHLOROPLASTIC"/>
    <property type="match status" value="1"/>
</dbReference>
<dbReference type="FunCoup" id="A0A7N2N3P8">
    <property type="interactions" value="80"/>
</dbReference>
<dbReference type="InterPro" id="IPR008930">
    <property type="entry name" value="Terpenoid_cyclase/PrenylTrfase"/>
</dbReference>
<dbReference type="InterPro" id="IPR036965">
    <property type="entry name" value="Terpene_synth_N_sf"/>
</dbReference>
<dbReference type="SFLD" id="SFLDG01014">
    <property type="entry name" value="Terpene_Cyclase_Like_1_N-term"/>
    <property type="match status" value="1"/>
</dbReference>
<dbReference type="OMA" id="RRIRKWY"/>
<evidence type="ECO:0000259" key="4">
    <source>
        <dbReference type="Pfam" id="PF01397"/>
    </source>
</evidence>
<dbReference type="InterPro" id="IPR001906">
    <property type="entry name" value="Terpene_synth_N"/>
</dbReference>
<evidence type="ECO:0000259" key="5">
    <source>
        <dbReference type="Pfam" id="PF03936"/>
    </source>
</evidence>
<dbReference type="SUPFAM" id="SSF48576">
    <property type="entry name" value="Terpenoid synthases"/>
    <property type="match status" value="1"/>
</dbReference>
<dbReference type="EnsemblPlants" id="QL12p021436:mrna">
    <property type="protein sequence ID" value="QL12p021436:mrna"/>
    <property type="gene ID" value="QL12p021436"/>
</dbReference>
<dbReference type="InterPro" id="IPR008949">
    <property type="entry name" value="Isoprenoid_synthase_dom_sf"/>
</dbReference>
<keyword evidence="3" id="KW-0460">Magnesium</keyword>
<feature type="domain" description="Terpene synthase N-terminal" evidence="4">
    <location>
        <begin position="274"/>
        <end position="480"/>
    </location>
</feature>
<comment type="cofactor">
    <cofactor evidence="1">
        <name>Mg(2+)</name>
        <dbReference type="ChEBI" id="CHEBI:18420"/>
    </cofactor>
</comment>
<dbReference type="GO" id="GO:0009507">
    <property type="term" value="C:chloroplast"/>
    <property type="evidence" value="ECO:0007669"/>
    <property type="project" value="TreeGrafter"/>
</dbReference>
<dbReference type="InterPro" id="IPR005630">
    <property type="entry name" value="Terpene_synthase_metal-bd"/>
</dbReference>
<dbReference type="SFLD" id="SFLDG01605">
    <property type="entry name" value="Terpene_Cyclase_Like_1_N-term"/>
    <property type="match status" value="1"/>
</dbReference>
<sequence>MSSQSNFLPLSPTLPSILPLPFLSFKSVWSFGVKDKRVNFDFRLGCSAISKPRTQEYINIFQNGISVVKWHEIVEDDVKTENKALKVSTPNNIKERVNSIKSMLDSMGDGEISISAYDTAWVALVEDIHGSGLPQFPSSLKWIANNQLHDGSWGDSEIFFAYDRIINTLACVIALKSWNSHPEKYQKGITFLKENICKLEYENAEHMPIGFEVAFPSLLDIARNLNIEVVPPDLPVLQEIYAKRNIKLSRIPRDIMHKVPTTLLHSLEGMQGLDWEKLLKLQSQDGSFLFSPSSTAFALMQTKDENCLRYLNKAIHRFNGGVPNVYPVDLFEHLWTVDRLQRLGISRYFQPEMKECINYVSRYWNDKGICWARNSEVRDIDDTAMGFRLLRLYGHEVSADVFKHFEKGGEFFCFAGQSTQAVTGMYNLYRASQVLFPGEKVLEDAKKFSSNFLREKQVGNELFDKWIITKDLPGEVGYALQLPWYASLPRVETRFYIEQYGGEDDVWIGKTLYRMSKVNNETYLEVAKLDYNNCQALHRMEWDGIQQWYSECNLGEFGLSRRTLLFAYFLASSSIFEPKRSIERLAWTKTTALVEAITYYFDEKEMRRDFLQEFRNYSNTRDCINRRGSNTNKTCQGLIETLLDTINHLSLEALVTHGQDISRHLHLAWEKWILKWHIEGDRQQGEAELLVHIINLTAGRLFSEELMSHPQYKPLSDLINKIYCQLCSYQKHKVYNVKGSNTSCSDNITTPEIESDMQGLVQLVLQNSSNDIDSDIKQTFLTVANSLYYAAYCDHETINFHIARNEDTPCPLHVSLLCKRRTCTYHGPHFFIWPNHLDLEED</sequence>
<proteinExistence type="predicted"/>
<dbReference type="SUPFAM" id="SSF48239">
    <property type="entry name" value="Terpenoid cyclases/Protein prenyltransferases"/>
    <property type="match status" value="2"/>
</dbReference>
<dbReference type="FunFam" id="1.50.10.160:FF:000001">
    <property type="entry name" value="Ent-copalyl diphosphate synthase"/>
    <property type="match status" value="1"/>
</dbReference>
<protein>
    <submittedName>
        <fullName evidence="6">Uncharacterized protein</fullName>
    </submittedName>
</protein>
<dbReference type="Gene3D" id="1.10.600.10">
    <property type="entry name" value="Farnesyl Diphosphate Synthase"/>
    <property type="match status" value="1"/>
</dbReference>
<evidence type="ECO:0000256" key="1">
    <source>
        <dbReference type="ARBA" id="ARBA00001946"/>
    </source>
</evidence>
<dbReference type="Pfam" id="PF01397">
    <property type="entry name" value="Terpene_synth"/>
    <property type="match status" value="1"/>
</dbReference>
<evidence type="ECO:0000313" key="7">
    <source>
        <dbReference type="Proteomes" id="UP000594261"/>
    </source>
</evidence>
<dbReference type="EMBL" id="LRBV02000012">
    <property type="status" value="NOT_ANNOTATED_CDS"/>
    <property type="molecule type" value="Genomic_DNA"/>
</dbReference>
<dbReference type="InterPro" id="IPR050148">
    <property type="entry name" value="Terpene_synthase-like"/>
</dbReference>
<reference evidence="6 7" key="1">
    <citation type="journal article" date="2016" name="G3 (Bethesda)">
        <title>First Draft Assembly and Annotation of the Genome of a California Endemic Oak Quercus lobata Nee (Fagaceae).</title>
        <authorList>
            <person name="Sork V.L."/>
            <person name="Fitz-Gibbon S.T."/>
            <person name="Puiu D."/>
            <person name="Crepeau M."/>
            <person name="Gugger P.F."/>
            <person name="Sherman R."/>
            <person name="Stevens K."/>
            <person name="Langley C.H."/>
            <person name="Pellegrini M."/>
            <person name="Salzberg S.L."/>
        </authorList>
    </citation>
    <scope>NUCLEOTIDE SEQUENCE [LARGE SCALE GENOMIC DNA]</scope>
    <source>
        <strain evidence="6 7">cv. SW786</strain>
    </source>
</reference>
<dbReference type="Proteomes" id="UP000594261">
    <property type="component" value="Chromosome 12"/>
</dbReference>
<dbReference type="InParanoid" id="A0A7N2N3P8"/>
<accession>A0A7N2N3P8</accession>
<dbReference type="InterPro" id="IPR044814">
    <property type="entry name" value="Terpene_cyclase_plant_C1"/>
</dbReference>
<dbReference type="Gene3D" id="1.50.10.130">
    <property type="entry name" value="Terpene synthase, N-terminal domain"/>
    <property type="match status" value="1"/>
</dbReference>
<evidence type="ECO:0000256" key="3">
    <source>
        <dbReference type="ARBA" id="ARBA00022842"/>
    </source>
</evidence>
<evidence type="ECO:0000313" key="6">
    <source>
        <dbReference type="EnsemblPlants" id="QL12p021436:mrna"/>
    </source>
</evidence>
<dbReference type="FunFam" id="1.50.10.130:FF:000002">
    <property type="entry name" value="Ent-copalyl diphosphate synthase, chloroplastic"/>
    <property type="match status" value="1"/>
</dbReference>
<reference evidence="6" key="2">
    <citation type="submission" date="2021-01" db="UniProtKB">
        <authorList>
            <consortium name="EnsemblPlants"/>
        </authorList>
    </citation>
    <scope>IDENTIFICATION</scope>
</reference>
<name>A0A7N2N3P8_QUELO</name>
<dbReference type="Gramene" id="QL12p021436:mrna">
    <property type="protein sequence ID" value="QL12p021436:mrna"/>
    <property type="gene ID" value="QL12p021436"/>
</dbReference>
<dbReference type="GO" id="GO:0010333">
    <property type="term" value="F:terpene synthase activity"/>
    <property type="evidence" value="ECO:0007669"/>
    <property type="project" value="InterPro"/>
</dbReference>
<dbReference type="GO" id="GO:0000287">
    <property type="term" value="F:magnesium ion binding"/>
    <property type="evidence" value="ECO:0007669"/>
    <property type="project" value="InterPro"/>
</dbReference>
<dbReference type="AlphaFoldDB" id="A0A7N2N3P8"/>
<keyword evidence="2" id="KW-0479">Metal-binding</keyword>
<dbReference type="GO" id="GO:0009686">
    <property type="term" value="P:gibberellin biosynthetic process"/>
    <property type="evidence" value="ECO:0007669"/>
    <property type="project" value="TreeGrafter"/>
</dbReference>
<feature type="domain" description="Terpene synthase metal-binding" evidence="5">
    <location>
        <begin position="552"/>
        <end position="675"/>
    </location>
</feature>
<dbReference type="Gene3D" id="1.50.10.160">
    <property type="match status" value="1"/>
</dbReference>
<dbReference type="Pfam" id="PF03936">
    <property type="entry name" value="Terpene_synth_C"/>
    <property type="match status" value="1"/>
</dbReference>
<keyword evidence="7" id="KW-1185">Reference proteome</keyword>
<dbReference type="PANTHER" id="PTHR31739:SF4">
    <property type="entry name" value="ENT-COPALYL DIPHOSPHATE SYNTHASE, CHLOROPLASTIC"/>
    <property type="match status" value="1"/>
</dbReference>
<dbReference type="CDD" id="cd00684">
    <property type="entry name" value="Terpene_cyclase_plant_C1"/>
    <property type="match status" value="1"/>
</dbReference>
<organism evidence="6 7">
    <name type="scientific">Quercus lobata</name>
    <name type="common">Valley oak</name>
    <dbReference type="NCBI Taxonomy" id="97700"/>
    <lineage>
        <taxon>Eukaryota</taxon>
        <taxon>Viridiplantae</taxon>
        <taxon>Streptophyta</taxon>
        <taxon>Embryophyta</taxon>
        <taxon>Tracheophyta</taxon>
        <taxon>Spermatophyta</taxon>
        <taxon>Magnoliopsida</taxon>
        <taxon>eudicotyledons</taxon>
        <taxon>Gunneridae</taxon>
        <taxon>Pentapetalae</taxon>
        <taxon>rosids</taxon>
        <taxon>fabids</taxon>
        <taxon>Fagales</taxon>
        <taxon>Fagaceae</taxon>
        <taxon>Quercus</taxon>
    </lineage>
</organism>
<evidence type="ECO:0000256" key="2">
    <source>
        <dbReference type="ARBA" id="ARBA00022723"/>
    </source>
</evidence>